<dbReference type="InterPro" id="IPR003313">
    <property type="entry name" value="AraC-bd"/>
</dbReference>
<dbReference type="InterPro" id="IPR020449">
    <property type="entry name" value="Tscrpt_reg_AraC-type_HTH"/>
</dbReference>
<reference evidence="5 6" key="1">
    <citation type="submission" date="2018-08" db="EMBL/GenBank/DDBJ databases">
        <title>A genome reference for cultivated species of the human gut microbiota.</title>
        <authorList>
            <person name="Zou Y."/>
            <person name="Xue W."/>
            <person name="Luo G."/>
        </authorList>
    </citation>
    <scope>NUCLEOTIDE SEQUENCE [LARGE SCALE GENOMIC DNA]</scope>
    <source>
        <strain evidence="5 6">OM03-4</strain>
    </source>
</reference>
<keyword evidence="3" id="KW-0804">Transcription</keyword>
<dbReference type="InterPro" id="IPR009057">
    <property type="entry name" value="Homeodomain-like_sf"/>
</dbReference>
<dbReference type="PROSITE" id="PS01124">
    <property type="entry name" value="HTH_ARAC_FAMILY_2"/>
    <property type="match status" value="1"/>
</dbReference>
<dbReference type="PRINTS" id="PR00032">
    <property type="entry name" value="HTHARAC"/>
</dbReference>
<dbReference type="Gene3D" id="1.10.10.60">
    <property type="entry name" value="Homeodomain-like"/>
    <property type="match status" value="2"/>
</dbReference>
<dbReference type="InterPro" id="IPR014710">
    <property type="entry name" value="RmlC-like_jellyroll"/>
</dbReference>
<evidence type="ECO:0000256" key="2">
    <source>
        <dbReference type="ARBA" id="ARBA00023125"/>
    </source>
</evidence>
<gene>
    <name evidence="5" type="ORF">DXB37_15155</name>
</gene>
<accession>A0A3E5ETC6</accession>
<evidence type="ECO:0000313" key="6">
    <source>
        <dbReference type="Proteomes" id="UP000260759"/>
    </source>
</evidence>
<dbReference type="PANTHER" id="PTHR43280:SF2">
    <property type="entry name" value="HTH-TYPE TRANSCRIPTIONAL REGULATOR EXSA"/>
    <property type="match status" value="1"/>
</dbReference>
<dbReference type="AlphaFoldDB" id="A0A3E5ETC6"/>
<keyword evidence="2" id="KW-0238">DNA-binding</keyword>
<dbReference type="SUPFAM" id="SSF51215">
    <property type="entry name" value="Regulatory protein AraC"/>
    <property type="match status" value="1"/>
</dbReference>
<sequence length="298" mass="34292">MNTVSFENVVKPVNSSFCAASYHNAYFAAPLHIHPEYELILIEKGVGLTFVGDTVRKMSPGDFMLIGKNLPHLWLSADEYYEKNTTLVSSSVYSQFNTDIFPSEYTKIPEFDSIHLLLSKSQKGLLFTGKTQLKVQEHFRKLPSYDNFEKLVELYKILYELSKNCDYTFLASAQYRGSQAMDENDVVIKRAYNYMNKNYQENISLEDIARHVGMNASALCRYYKKNTGKTLFSYLSELRISYAVKLLMNKNIAISQIAYDCGYNNLSHFNRQFKGITGKTPSEYCKLLNREENTINLT</sequence>
<dbReference type="PANTHER" id="PTHR43280">
    <property type="entry name" value="ARAC-FAMILY TRANSCRIPTIONAL REGULATOR"/>
    <property type="match status" value="1"/>
</dbReference>
<evidence type="ECO:0000256" key="1">
    <source>
        <dbReference type="ARBA" id="ARBA00023015"/>
    </source>
</evidence>
<dbReference type="EMBL" id="QSVA01000014">
    <property type="protein sequence ID" value="RGN92240.1"/>
    <property type="molecule type" value="Genomic_DNA"/>
</dbReference>
<evidence type="ECO:0000259" key="4">
    <source>
        <dbReference type="PROSITE" id="PS01124"/>
    </source>
</evidence>
<proteinExistence type="predicted"/>
<feature type="domain" description="HTH araC/xylS-type" evidence="4">
    <location>
        <begin position="189"/>
        <end position="287"/>
    </location>
</feature>
<dbReference type="GO" id="GO:0043565">
    <property type="term" value="F:sequence-specific DNA binding"/>
    <property type="evidence" value="ECO:0007669"/>
    <property type="project" value="InterPro"/>
</dbReference>
<dbReference type="Pfam" id="PF12833">
    <property type="entry name" value="HTH_18"/>
    <property type="match status" value="1"/>
</dbReference>
<evidence type="ECO:0000313" key="5">
    <source>
        <dbReference type="EMBL" id="RGN92240.1"/>
    </source>
</evidence>
<dbReference type="InterPro" id="IPR018060">
    <property type="entry name" value="HTH_AraC"/>
</dbReference>
<evidence type="ECO:0000256" key="3">
    <source>
        <dbReference type="ARBA" id="ARBA00023163"/>
    </source>
</evidence>
<dbReference type="Pfam" id="PF02311">
    <property type="entry name" value="AraC_binding"/>
    <property type="match status" value="1"/>
</dbReference>
<dbReference type="Proteomes" id="UP000260759">
    <property type="component" value="Unassembled WGS sequence"/>
</dbReference>
<dbReference type="RefSeq" id="WP_117601018.1">
    <property type="nucleotide sequence ID" value="NZ_QSVA01000014.1"/>
</dbReference>
<dbReference type="SMART" id="SM00342">
    <property type="entry name" value="HTH_ARAC"/>
    <property type="match status" value="1"/>
</dbReference>
<dbReference type="SUPFAM" id="SSF46689">
    <property type="entry name" value="Homeodomain-like"/>
    <property type="match status" value="2"/>
</dbReference>
<dbReference type="GO" id="GO:0003700">
    <property type="term" value="F:DNA-binding transcription factor activity"/>
    <property type="evidence" value="ECO:0007669"/>
    <property type="project" value="InterPro"/>
</dbReference>
<protein>
    <submittedName>
        <fullName evidence="5">AraC family transcriptional regulator</fullName>
    </submittedName>
</protein>
<dbReference type="InterPro" id="IPR037923">
    <property type="entry name" value="HTH-like"/>
</dbReference>
<organism evidence="5 6">
    <name type="scientific">Bacteroides uniformis</name>
    <dbReference type="NCBI Taxonomy" id="820"/>
    <lineage>
        <taxon>Bacteria</taxon>
        <taxon>Pseudomonadati</taxon>
        <taxon>Bacteroidota</taxon>
        <taxon>Bacteroidia</taxon>
        <taxon>Bacteroidales</taxon>
        <taxon>Bacteroidaceae</taxon>
        <taxon>Bacteroides</taxon>
    </lineage>
</organism>
<dbReference type="Gene3D" id="2.60.120.10">
    <property type="entry name" value="Jelly Rolls"/>
    <property type="match status" value="1"/>
</dbReference>
<keyword evidence="1" id="KW-0805">Transcription regulation</keyword>
<comment type="caution">
    <text evidence="5">The sequence shown here is derived from an EMBL/GenBank/DDBJ whole genome shotgun (WGS) entry which is preliminary data.</text>
</comment>
<name>A0A3E5ETC6_BACUN</name>